<reference evidence="1" key="1">
    <citation type="submission" date="2018-05" db="EMBL/GenBank/DDBJ databases">
        <authorList>
            <person name="Lanie J.A."/>
            <person name="Ng W.-L."/>
            <person name="Kazmierczak K.M."/>
            <person name="Andrzejewski T.M."/>
            <person name="Davidsen T.M."/>
            <person name="Wayne K.J."/>
            <person name="Tettelin H."/>
            <person name="Glass J.I."/>
            <person name="Rusch D."/>
            <person name="Podicherti R."/>
            <person name="Tsui H.-C.T."/>
            <person name="Winkler M.E."/>
        </authorList>
    </citation>
    <scope>NUCLEOTIDE SEQUENCE</scope>
</reference>
<dbReference type="EMBL" id="UINC01067088">
    <property type="protein sequence ID" value="SVB98424.1"/>
    <property type="molecule type" value="Genomic_DNA"/>
</dbReference>
<feature type="non-terminal residue" evidence="1">
    <location>
        <position position="24"/>
    </location>
</feature>
<proteinExistence type="predicted"/>
<name>A0A382IFE3_9ZZZZ</name>
<sequence>MQGRLSSLVDGRIQAFPHDEWASE</sequence>
<dbReference type="AlphaFoldDB" id="A0A382IFE3"/>
<protein>
    <submittedName>
        <fullName evidence="1">Uncharacterized protein</fullName>
    </submittedName>
</protein>
<accession>A0A382IFE3</accession>
<organism evidence="1">
    <name type="scientific">marine metagenome</name>
    <dbReference type="NCBI Taxonomy" id="408172"/>
    <lineage>
        <taxon>unclassified sequences</taxon>
        <taxon>metagenomes</taxon>
        <taxon>ecological metagenomes</taxon>
    </lineage>
</organism>
<gene>
    <name evidence="1" type="ORF">METZ01_LOCUS251278</name>
</gene>
<evidence type="ECO:0000313" key="1">
    <source>
        <dbReference type="EMBL" id="SVB98424.1"/>
    </source>
</evidence>